<keyword evidence="1" id="KW-1017">Isopeptide bond</keyword>
<gene>
    <name evidence="6" type="ORF">ONB1V03_LOCUS1801</name>
</gene>
<dbReference type="OrthoDB" id="10025028at2759"/>
<keyword evidence="3" id="KW-0832">Ubl conjugation</keyword>
<feature type="domain" description="TRASH" evidence="5">
    <location>
        <begin position="148"/>
        <end position="185"/>
    </location>
</feature>
<dbReference type="EMBL" id="CAJPVJ010000360">
    <property type="protein sequence ID" value="CAG2162202.1"/>
    <property type="molecule type" value="Genomic_DNA"/>
</dbReference>
<evidence type="ECO:0000256" key="1">
    <source>
        <dbReference type="ARBA" id="ARBA00022499"/>
    </source>
</evidence>
<accession>A0A7R9QB90</accession>
<evidence type="ECO:0000259" key="5">
    <source>
        <dbReference type="SMART" id="SM00746"/>
    </source>
</evidence>
<proteinExistence type="predicted"/>
<dbReference type="Pfam" id="PF12012">
    <property type="entry name" value="DUF3504"/>
    <property type="match status" value="1"/>
</dbReference>
<evidence type="ECO:0000256" key="4">
    <source>
        <dbReference type="SAM" id="MobiDB-lite"/>
    </source>
</evidence>
<feature type="region of interest" description="Disordered" evidence="4">
    <location>
        <begin position="719"/>
        <end position="750"/>
    </location>
</feature>
<dbReference type="InterPro" id="IPR011017">
    <property type="entry name" value="TRASH_dom"/>
</dbReference>
<feature type="region of interest" description="Disordered" evidence="4">
    <location>
        <begin position="788"/>
        <end position="845"/>
    </location>
</feature>
<keyword evidence="2" id="KW-0597">Phosphoprotein</keyword>
<dbReference type="InterPro" id="IPR021893">
    <property type="entry name" value="ZMYM2-like_C"/>
</dbReference>
<feature type="compositionally biased region" description="Polar residues" evidence="4">
    <location>
        <begin position="834"/>
        <end position="845"/>
    </location>
</feature>
<feature type="compositionally biased region" description="Pro residues" evidence="4">
    <location>
        <begin position="719"/>
        <end position="730"/>
    </location>
</feature>
<feature type="domain" description="TRASH" evidence="5">
    <location>
        <begin position="323"/>
        <end position="360"/>
    </location>
</feature>
<organism evidence="6">
    <name type="scientific">Oppiella nova</name>
    <dbReference type="NCBI Taxonomy" id="334625"/>
    <lineage>
        <taxon>Eukaryota</taxon>
        <taxon>Metazoa</taxon>
        <taxon>Ecdysozoa</taxon>
        <taxon>Arthropoda</taxon>
        <taxon>Chelicerata</taxon>
        <taxon>Arachnida</taxon>
        <taxon>Acari</taxon>
        <taxon>Acariformes</taxon>
        <taxon>Sarcoptiformes</taxon>
        <taxon>Oribatida</taxon>
        <taxon>Brachypylina</taxon>
        <taxon>Oppioidea</taxon>
        <taxon>Oppiidae</taxon>
        <taxon>Oppiella</taxon>
    </lineage>
</organism>
<dbReference type="Pfam" id="PF25561">
    <property type="entry name" value="QRICH1"/>
    <property type="match status" value="1"/>
</dbReference>
<evidence type="ECO:0000256" key="2">
    <source>
        <dbReference type="ARBA" id="ARBA00022553"/>
    </source>
</evidence>
<evidence type="ECO:0000256" key="3">
    <source>
        <dbReference type="ARBA" id="ARBA00022843"/>
    </source>
</evidence>
<dbReference type="SMART" id="SM00746">
    <property type="entry name" value="TRASH"/>
    <property type="match status" value="5"/>
</dbReference>
<dbReference type="Proteomes" id="UP000728032">
    <property type="component" value="Unassembled WGS sequence"/>
</dbReference>
<feature type="domain" description="TRASH" evidence="5">
    <location>
        <begin position="415"/>
        <end position="454"/>
    </location>
</feature>
<protein>
    <recommendedName>
        <fullName evidence="5">TRASH domain-containing protein</fullName>
    </recommendedName>
</protein>
<dbReference type="PANTHER" id="PTHR45736">
    <property type="entry name" value="ZINC FINGER MYM-TYPE PROTEIN"/>
    <property type="match status" value="1"/>
</dbReference>
<feature type="domain" description="TRASH" evidence="5">
    <location>
        <begin position="229"/>
        <end position="268"/>
    </location>
</feature>
<dbReference type="PANTHER" id="PTHR45736:SF1">
    <property type="entry name" value="WITHOUT CHILDREN, ISOFORM B"/>
    <property type="match status" value="1"/>
</dbReference>
<reference evidence="6" key="1">
    <citation type="submission" date="2020-11" db="EMBL/GenBank/DDBJ databases">
        <authorList>
            <person name="Tran Van P."/>
        </authorList>
    </citation>
    <scope>NUCLEOTIDE SEQUENCE</scope>
</reference>
<feature type="compositionally biased region" description="Acidic residues" evidence="4">
    <location>
        <begin position="734"/>
        <end position="744"/>
    </location>
</feature>
<name>A0A7R9QB90_9ACAR</name>
<dbReference type="InterPro" id="IPR051284">
    <property type="entry name" value="ZnF_MYMT-QRICH1"/>
</dbReference>
<dbReference type="InterPro" id="IPR057926">
    <property type="entry name" value="QRICH1_dom"/>
</dbReference>
<evidence type="ECO:0000313" key="6">
    <source>
        <dbReference type="EMBL" id="CAD7639136.1"/>
    </source>
</evidence>
<sequence length="1009" mass="113238">MDTYPAPEVDDTDETLPGSLLCKLGFSSVVTVIDDMDDEVTADVKDLMDYMLELVSSAVPQSAPKVVMNGSVGDTADDDVEIEIIEVQKEEKEVEVIDLTDTQEDTQENICLVCGQNREIKYKVRINDKIQNCCSMACVETLKTLDSCSNCLRIISIGEQGFSSNFGGNASLCSEDCLLKNDVEKQPNTNCFTCRRVLVKDKVIYYWQTMEFCSAACVQSRQLIFGSKCAQCQTSVNRQSLGKYSVRFGDIIKQFCIGSCLETFKKSLKVCAFCQKDLKCCVTICIASFGFGEKMRLREFCDQICKSQYEFMLNARSGTPSTCVQCRGSADTKNVIEFKYNNQKHSLCSSTCLAGFKYTNQLKAIFCENCHKYGWTTSQSKTILHVLHFSGITRVFCTKKCMSMYVLKNRKIVACLCCKVKKYNFDLIERYDWSQSESRLFCSLNCLTLFDVAEEEKSRHAHYTTAKMVCKQCNSYGSPLFFLRDGSFVRNFCSYQCVFNYQRQYLPQSLIASNDPTLLNESPVDSDTNATALSAPTTMWTPSFFNQQKPASQSATQSPQIRPNILAQNRTANISPLVAALNKNMSPSLPPVTNSTTNMAPLSSTTETINVTTSQVNGTTTGSQTIIKEIIKETKEVVVKVPEAKVVRNKCTQFRPHYQTKATSCRPFHVDQQTQTDPMPKTVCPLLLPIPVFVPIPVSYMQPLAVPLPLPIPFFISPEPPPPPPQPLQPLEPIEPDPPSEESVELPNGGFNLTDQQFGELKEFHELVFQTQLDYTLDLQQQEYALGAPVEAVTTPRGGRGRGRGRGRGQATSSGRGRGGGGRRKKEAEETVSDDNSTVESELSTNTPNAENVILLCLDLQKHLAQNNRLDNIFMDPSYKQFIHAIHTRLVDYNPQLTCIQEEHLWECGQLGAHSPTVLLNTVMFLSTKYFHMVQLEEHTSFSFSNLSKQWAIDGTQCLVFQSGRGRKKRTLTLYENVENQLRCPVKLFEFYLSKWVAPDTRAVILDHK</sequence>
<keyword evidence="7" id="KW-1185">Reference proteome</keyword>
<dbReference type="AlphaFoldDB" id="A0A7R9QB90"/>
<dbReference type="EMBL" id="OC915185">
    <property type="protein sequence ID" value="CAD7639136.1"/>
    <property type="molecule type" value="Genomic_DNA"/>
</dbReference>
<evidence type="ECO:0000313" key="7">
    <source>
        <dbReference type="Proteomes" id="UP000728032"/>
    </source>
</evidence>
<feature type="domain" description="TRASH" evidence="5">
    <location>
        <begin position="367"/>
        <end position="409"/>
    </location>
</feature>